<dbReference type="Pfam" id="PF12796">
    <property type="entry name" value="Ank_2"/>
    <property type="match status" value="1"/>
</dbReference>
<dbReference type="SUPFAM" id="SSF48403">
    <property type="entry name" value="Ankyrin repeat"/>
    <property type="match status" value="1"/>
</dbReference>
<keyword evidence="6" id="KW-1185">Reference proteome</keyword>
<comment type="caution">
    <text evidence="5">The sequence shown here is derived from an EMBL/GenBank/DDBJ whole genome shotgun (WGS) entry which is preliminary data.</text>
</comment>
<dbReference type="PROSITE" id="PS50088">
    <property type="entry name" value="ANK_REPEAT"/>
    <property type="match status" value="2"/>
</dbReference>
<keyword evidence="1" id="KW-0677">Repeat</keyword>
<keyword evidence="2 3" id="KW-0040">ANK repeat</keyword>
<proteinExistence type="predicted"/>
<evidence type="ECO:0000313" key="5">
    <source>
        <dbReference type="EMBL" id="GAX76376.1"/>
    </source>
</evidence>
<feature type="repeat" description="ANK" evidence="3">
    <location>
        <begin position="98"/>
        <end position="120"/>
    </location>
</feature>
<sequence>MSRHENHVGHEASLIVDDDENIKEGRDNSQPARNIFEAAERGQIGWVVKAVERTLDYDINQRDRLLRTGLHWASESGHVEMVETLLDYGCDIKLAECNGRTAIHLASRAGHLEVLKALLEDRPQDQIEYLVNQTDNYGITPVFLAIQRGDDAKHVFNFLMLCGAKYNSQYKLSNIPEAMMMTAGHDGKKVEGGDEDGDDCFNGNK</sequence>
<evidence type="ECO:0000256" key="1">
    <source>
        <dbReference type="ARBA" id="ARBA00022737"/>
    </source>
</evidence>
<dbReference type="AlphaFoldDB" id="A0A250WZZ6"/>
<gene>
    <name evidence="5" type="ORF">CEUSTIGMA_g3822.t1</name>
</gene>
<feature type="compositionally biased region" description="Basic and acidic residues" evidence="4">
    <location>
        <begin position="1"/>
        <end position="10"/>
    </location>
</feature>
<evidence type="ECO:0000313" key="6">
    <source>
        <dbReference type="Proteomes" id="UP000232323"/>
    </source>
</evidence>
<feature type="region of interest" description="Disordered" evidence="4">
    <location>
        <begin position="1"/>
        <end position="28"/>
    </location>
</feature>
<feature type="region of interest" description="Disordered" evidence="4">
    <location>
        <begin position="186"/>
        <end position="205"/>
    </location>
</feature>
<evidence type="ECO:0000256" key="4">
    <source>
        <dbReference type="SAM" id="MobiDB-lite"/>
    </source>
</evidence>
<dbReference type="EMBL" id="BEGY01000017">
    <property type="protein sequence ID" value="GAX76376.1"/>
    <property type="molecule type" value="Genomic_DNA"/>
</dbReference>
<dbReference type="Gene3D" id="1.25.40.20">
    <property type="entry name" value="Ankyrin repeat-containing domain"/>
    <property type="match status" value="1"/>
</dbReference>
<organism evidence="5 6">
    <name type="scientific">Chlamydomonas eustigma</name>
    <dbReference type="NCBI Taxonomy" id="1157962"/>
    <lineage>
        <taxon>Eukaryota</taxon>
        <taxon>Viridiplantae</taxon>
        <taxon>Chlorophyta</taxon>
        <taxon>core chlorophytes</taxon>
        <taxon>Chlorophyceae</taxon>
        <taxon>CS clade</taxon>
        <taxon>Chlamydomonadales</taxon>
        <taxon>Chlamydomonadaceae</taxon>
        <taxon>Chlamydomonas</taxon>
    </lineage>
</organism>
<dbReference type="InterPro" id="IPR002110">
    <property type="entry name" value="Ankyrin_rpt"/>
</dbReference>
<dbReference type="OrthoDB" id="301040at2759"/>
<dbReference type="PROSITE" id="PS50297">
    <property type="entry name" value="ANK_REP_REGION"/>
    <property type="match status" value="2"/>
</dbReference>
<dbReference type="PANTHER" id="PTHR24198:SF165">
    <property type="entry name" value="ANKYRIN REPEAT-CONTAINING PROTEIN-RELATED"/>
    <property type="match status" value="1"/>
</dbReference>
<dbReference type="Proteomes" id="UP000232323">
    <property type="component" value="Unassembled WGS sequence"/>
</dbReference>
<protein>
    <submittedName>
        <fullName evidence="5">Uncharacterized protein</fullName>
    </submittedName>
</protein>
<name>A0A250WZZ6_9CHLO</name>
<accession>A0A250WZZ6</accession>
<evidence type="ECO:0000256" key="3">
    <source>
        <dbReference type="PROSITE-ProRule" id="PRU00023"/>
    </source>
</evidence>
<dbReference type="InterPro" id="IPR036770">
    <property type="entry name" value="Ankyrin_rpt-contain_sf"/>
</dbReference>
<feature type="repeat" description="ANK" evidence="3">
    <location>
        <begin position="65"/>
        <end position="97"/>
    </location>
</feature>
<dbReference type="STRING" id="1157962.A0A250WZZ6"/>
<dbReference type="SMART" id="SM00248">
    <property type="entry name" value="ANK"/>
    <property type="match status" value="3"/>
</dbReference>
<dbReference type="PANTHER" id="PTHR24198">
    <property type="entry name" value="ANKYRIN REPEAT AND PROTEIN KINASE DOMAIN-CONTAINING PROTEIN"/>
    <property type="match status" value="1"/>
</dbReference>
<reference evidence="5 6" key="1">
    <citation type="submission" date="2017-08" db="EMBL/GenBank/DDBJ databases">
        <title>Acidophilic green algal genome provides insights into adaptation to an acidic environment.</title>
        <authorList>
            <person name="Hirooka S."/>
            <person name="Hirose Y."/>
            <person name="Kanesaki Y."/>
            <person name="Higuchi S."/>
            <person name="Fujiwara T."/>
            <person name="Onuma R."/>
            <person name="Era A."/>
            <person name="Ohbayashi R."/>
            <person name="Uzuka A."/>
            <person name="Nozaki H."/>
            <person name="Yoshikawa H."/>
            <person name="Miyagishima S.Y."/>
        </authorList>
    </citation>
    <scope>NUCLEOTIDE SEQUENCE [LARGE SCALE GENOMIC DNA]</scope>
    <source>
        <strain evidence="5 6">NIES-2499</strain>
    </source>
</reference>
<evidence type="ECO:0000256" key="2">
    <source>
        <dbReference type="ARBA" id="ARBA00023043"/>
    </source>
</evidence>